<reference evidence="1" key="2">
    <citation type="submission" date="2022-01" db="EMBL/GenBank/DDBJ databases">
        <authorList>
            <person name="Yamashiro T."/>
            <person name="Shiraishi A."/>
            <person name="Satake H."/>
            <person name="Nakayama K."/>
        </authorList>
    </citation>
    <scope>NUCLEOTIDE SEQUENCE</scope>
</reference>
<name>A0ABQ4YB70_9ASTR</name>
<reference evidence="1" key="1">
    <citation type="journal article" date="2022" name="Int. J. Mol. Sci.">
        <title>Draft Genome of Tanacetum Coccineum: Genomic Comparison of Closely Related Tanacetum-Family Plants.</title>
        <authorList>
            <person name="Yamashiro T."/>
            <person name="Shiraishi A."/>
            <person name="Nakayama K."/>
            <person name="Satake H."/>
        </authorList>
    </citation>
    <scope>NUCLEOTIDE SEQUENCE</scope>
</reference>
<dbReference type="Proteomes" id="UP001151760">
    <property type="component" value="Unassembled WGS sequence"/>
</dbReference>
<organism evidence="1 2">
    <name type="scientific">Tanacetum coccineum</name>
    <dbReference type="NCBI Taxonomy" id="301880"/>
    <lineage>
        <taxon>Eukaryota</taxon>
        <taxon>Viridiplantae</taxon>
        <taxon>Streptophyta</taxon>
        <taxon>Embryophyta</taxon>
        <taxon>Tracheophyta</taxon>
        <taxon>Spermatophyta</taxon>
        <taxon>Magnoliopsida</taxon>
        <taxon>eudicotyledons</taxon>
        <taxon>Gunneridae</taxon>
        <taxon>Pentapetalae</taxon>
        <taxon>asterids</taxon>
        <taxon>campanulids</taxon>
        <taxon>Asterales</taxon>
        <taxon>Asteraceae</taxon>
        <taxon>Asteroideae</taxon>
        <taxon>Anthemideae</taxon>
        <taxon>Anthemidinae</taxon>
        <taxon>Tanacetum</taxon>
    </lineage>
</organism>
<dbReference type="EMBL" id="BQNB010010212">
    <property type="protein sequence ID" value="GJS74200.1"/>
    <property type="molecule type" value="Genomic_DNA"/>
</dbReference>
<sequence>MMPRTVMPCRGWTHVDDKLQFVEGAVENIDREVKKGFEAKAPHSNNKVVEWKLRKCPEFTWERSRSTNFGKKYPHLFKSNTPSTSATS</sequence>
<proteinExistence type="predicted"/>
<evidence type="ECO:0008006" key="3">
    <source>
        <dbReference type="Google" id="ProtNLM"/>
    </source>
</evidence>
<gene>
    <name evidence="1" type="ORF">Tco_0707041</name>
</gene>
<protein>
    <recommendedName>
        <fullName evidence="3">Reverse transcriptase domain-containing protein</fullName>
    </recommendedName>
</protein>
<evidence type="ECO:0000313" key="2">
    <source>
        <dbReference type="Proteomes" id="UP001151760"/>
    </source>
</evidence>
<comment type="caution">
    <text evidence="1">The sequence shown here is derived from an EMBL/GenBank/DDBJ whole genome shotgun (WGS) entry which is preliminary data.</text>
</comment>
<accession>A0ABQ4YB70</accession>
<evidence type="ECO:0000313" key="1">
    <source>
        <dbReference type="EMBL" id="GJS74200.1"/>
    </source>
</evidence>
<keyword evidence="2" id="KW-1185">Reference proteome</keyword>